<dbReference type="InterPro" id="IPR024434">
    <property type="entry name" value="TSCPD_dom"/>
</dbReference>
<reference evidence="7" key="2">
    <citation type="journal article" date="2021" name="PeerJ">
        <title>Extensive microbial diversity within the chicken gut microbiome revealed by metagenomics and culture.</title>
        <authorList>
            <person name="Gilroy R."/>
            <person name="Ravi A."/>
            <person name="Getino M."/>
            <person name="Pursley I."/>
            <person name="Horton D.L."/>
            <person name="Alikhan N.F."/>
            <person name="Baker D."/>
            <person name="Gharbi K."/>
            <person name="Hall N."/>
            <person name="Watson M."/>
            <person name="Adriaenssens E.M."/>
            <person name="Foster-Nyarko E."/>
            <person name="Jarju S."/>
            <person name="Secka A."/>
            <person name="Antonio M."/>
            <person name="Oren A."/>
            <person name="Chaudhuri R.R."/>
            <person name="La Ragione R."/>
            <person name="Hildebrand F."/>
            <person name="Pallen M.J."/>
        </authorList>
    </citation>
    <scope>NUCLEOTIDE SEQUENCE</scope>
    <source>
        <strain evidence="7">CHK176-22527</strain>
    </source>
</reference>
<evidence type="ECO:0000313" key="7">
    <source>
        <dbReference type="EMBL" id="HIT98916.1"/>
    </source>
</evidence>
<dbReference type="EC" id="1.17.4.1" evidence="2"/>
<dbReference type="Proteomes" id="UP000824159">
    <property type="component" value="Unassembled WGS sequence"/>
</dbReference>
<keyword evidence="4" id="KW-0547">Nucleotide-binding</keyword>
<dbReference type="AlphaFoldDB" id="A0A9D1KTK7"/>
<evidence type="ECO:0000259" key="6">
    <source>
        <dbReference type="Pfam" id="PF12637"/>
    </source>
</evidence>
<organism evidence="7 8">
    <name type="scientific">Candidatus Allocopromorpha excrementavium</name>
    <dbReference type="NCBI Taxonomy" id="2840741"/>
    <lineage>
        <taxon>Bacteria</taxon>
        <taxon>Bacillati</taxon>
        <taxon>Bacillota</taxon>
        <taxon>Clostridia</taxon>
        <taxon>Eubacteriales</taxon>
        <taxon>Eubacteriaceae</taxon>
        <taxon>Eubacteriaceae incertae sedis</taxon>
        <taxon>Candidatus Allocopromorpha</taxon>
    </lineage>
</organism>
<evidence type="ECO:0000256" key="4">
    <source>
        <dbReference type="ARBA" id="ARBA00022741"/>
    </source>
</evidence>
<reference evidence="7" key="1">
    <citation type="submission" date="2020-10" db="EMBL/GenBank/DDBJ databases">
        <authorList>
            <person name="Gilroy R."/>
        </authorList>
    </citation>
    <scope>NUCLEOTIDE SEQUENCE</scope>
    <source>
        <strain evidence="7">CHK176-22527</strain>
    </source>
</reference>
<dbReference type="GO" id="GO:0071897">
    <property type="term" value="P:DNA biosynthetic process"/>
    <property type="evidence" value="ECO:0007669"/>
    <property type="project" value="UniProtKB-KW"/>
</dbReference>
<comment type="caution">
    <text evidence="7">The sequence shown here is derived from an EMBL/GenBank/DDBJ whole genome shotgun (WGS) entry which is preliminary data.</text>
</comment>
<comment type="similarity">
    <text evidence="1">Belongs to the ribonucleoside diphosphate reductase class-2 family.</text>
</comment>
<keyword evidence="3" id="KW-0237">DNA synthesis</keyword>
<evidence type="ECO:0000256" key="3">
    <source>
        <dbReference type="ARBA" id="ARBA00022634"/>
    </source>
</evidence>
<feature type="domain" description="TSCPD" evidence="6">
    <location>
        <begin position="8"/>
        <end position="78"/>
    </location>
</feature>
<evidence type="ECO:0000256" key="2">
    <source>
        <dbReference type="ARBA" id="ARBA00012274"/>
    </source>
</evidence>
<evidence type="ECO:0000313" key="8">
    <source>
        <dbReference type="Proteomes" id="UP000824159"/>
    </source>
</evidence>
<dbReference type="NCBIfam" id="TIGR03905">
    <property type="entry name" value="TIGR03905_4_Cys"/>
    <property type="match status" value="1"/>
</dbReference>
<accession>A0A9D1KTK7</accession>
<proteinExistence type="inferred from homology"/>
<dbReference type="EMBL" id="DVLX01000020">
    <property type="protein sequence ID" value="HIT98916.1"/>
    <property type="molecule type" value="Genomic_DNA"/>
</dbReference>
<name>A0A9D1KTK7_9FIRM</name>
<dbReference type="GO" id="GO:0000166">
    <property type="term" value="F:nucleotide binding"/>
    <property type="evidence" value="ECO:0007669"/>
    <property type="project" value="UniProtKB-KW"/>
</dbReference>
<comment type="catalytic activity">
    <reaction evidence="5">
        <text>a 2'-deoxyribonucleoside 5'-diphosphate + [thioredoxin]-disulfide + H2O = a ribonucleoside 5'-diphosphate + [thioredoxin]-dithiol</text>
        <dbReference type="Rhea" id="RHEA:23252"/>
        <dbReference type="Rhea" id="RHEA-COMP:10698"/>
        <dbReference type="Rhea" id="RHEA-COMP:10700"/>
        <dbReference type="ChEBI" id="CHEBI:15377"/>
        <dbReference type="ChEBI" id="CHEBI:29950"/>
        <dbReference type="ChEBI" id="CHEBI:50058"/>
        <dbReference type="ChEBI" id="CHEBI:57930"/>
        <dbReference type="ChEBI" id="CHEBI:73316"/>
        <dbReference type="EC" id="1.17.4.1"/>
    </reaction>
</comment>
<sequence length="87" mass="9170">MKHDISLSGVCPVRLEFELDNNIVRNVKFTGGCNGNLKALSALVDGMSVDQVKDKLLGITCGFKSTSCSDQLARALVKAAGEENVGA</sequence>
<gene>
    <name evidence="7" type="ORF">IAD12_01490</name>
</gene>
<dbReference type="InterPro" id="IPR023806">
    <property type="entry name" value="CHP03905"/>
</dbReference>
<dbReference type="Pfam" id="PF12637">
    <property type="entry name" value="TSCPD"/>
    <property type="match status" value="1"/>
</dbReference>
<protein>
    <recommendedName>
        <fullName evidence="2">ribonucleoside-diphosphate reductase</fullName>
        <ecNumber evidence="2">1.17.4.1</ecNumber>
    </recommendedName>
</protein>
<evidence type="ECO:0000256" key="1">
    <source>
        <dbReference type="ARBA" id="ARBA00007405"/>
    </source>
</evidence>
<evidence type="ECO:0000256" key="5">
    <source>
        <dbReference type="ARBA" id="ARBA00047754"/>
    </source>
</evidence>
<dbReference type="GO" id="GO:0004748">
    <property type="term" value="F:ribonucleoside-diphosphate reductase activity, thioredoxin disulfide as acceptor"/>
    <property type="evidence" value="ECO:0007669"/>
    <property type="project" value="UniProtKB-EC"/>
</dbReference>